<gene>
    <name evidence="1" type="ORF">EZS27_005336</name>
</gene>
<dbReference type="EMBL" id="SNRY01000104">
    <property type="protein sequence ID" value="KAA6347167.1"/>
    <property type="molecule type" value="Genomic_DNA"/>
</dbReference>
<proteinExistence type="predicted"/>
<comment type="caution">
    <text evidence="1">The sequence shown here is derived from an EMBL/GenBank/DDBJ whole genome shotgun (WGS) entry which is preliminary data.</text>
</comment>
<reference evidence="1" key="1">
    <citation type="submission" date="2019-03" db="EMBL/GenBank/DDBJ databases">
        <title>Single cell metagenomics reveals metabolic interactions within the superorganism composed of flagellate Streblomastix strix and complex community of Bacteroidetes bacteria on its surface.</title>
        <authorList>
            <person name="Treitli S.C."/>
            <person name="Kolisko M."/>
            <person name="Husnik F."/>
            <person name="Keeling P."/>
            <person name="Hampl V."/>
        </authorList>
    </citation>
    <scope>NUCLEOTIDE SEQUENCE</scope>
    <source>
        <strain evidence="1">STM</strain>
    </source>
</reference>
<protein>
    <submittedName>
        <fullName evidence="1">Uncharacterized protein</fullName>
    </submittedName>
</protein>
<organism evidence="1">
    <name type="scientific">termite gut metagenome</name>
    <dbReference type="NCBI Taxonomy" id="433724"/>
    <lineage>
        <taxon>unclassified sequences</taxon>
        <taxon>metagenomes</taxon>
        <taxon>organismal metagenomes</taxon>
    </lineage>
</organism>
<dbReference type="AlphaFoldDB" id="A0A5J4SMG8"/>
<sequence length="186" mass="21537">MSKKGIKRKNAVAQKKKQLPAAEYDKLKYAAYQYIVMQGLTQKQTAELLGVTEVTMSAWAKDNGWRDQRQARQATTETDVTNTKQIIRLLSAERLELETQIRGAQTIGDAPAELEYRKKARVVSDEISKHNKVLQSLEKESRYTLGELINVMDDVFKALREYDEELFMKIIPFQEYYVRKRTIDLG</sequence>
<evidence type="ECO:0000313" key="1">
    <source>
        <dbReference type="EMBL" id="KAA6347167.1"/>
    </source>
</evidence>
<name>A0A5J4SMG8_9ZZZZ</name>
<accession>A0A5J4SMG8</accession>